<keyword evidence="3" id="KW-1185">Reference proteome</keyword>
<sequence length="254" mass="28657">MRVAKWGHYYPYDSEWEEMRKEIRQYELRQPTSLVGYTDDEPSLLLLLLLLQHRTHRLPRRLLTDEQTDGKRRWRRQKHVARHAYVGPRDGTTAQAVQDAPHGMSHSLSQSVPHAAITIISPPILLFSALCAALRHVWTSTGESTVPATCSQPTESARPERLDHPDTYLENSSDTERGVTYHRISVAIHVHVGRYQQQQQQPAQTWRASAQPRRSGDNANHIEDGGVGIVVVLCVTSRPTDRAVRQAGSARGAT</sequence>
<protein>
    <submittedName>
        <fullName evidence="2">Uncharacterized protein</fullName>
    </submittedName>
</protein>
<evidence type="ECO:0000313" key="3">
    <source>
        <dbReference type="Proteomes" id="UP001365128"/>
    </source>
</evidence>
<dbReference type="EMBL" id="JBBPDW010000008">
    <property type="protein sequence ID" value="KAK7550005.1"/>
    <property type="molecule type" value="Genomic_DNA"/>
</dbReference>
<name>A0ABR1MJX0_9PEZI</name>
<comment type="caution">
    <text evidence="2">The sequence shown here is derived from an EMBL/GenBank/DDBJ whole genome shotgun (WGS) entry which is preliminary data.</text>
</comment>
<feature type="compositionally biased region" description="Polar residues" evidence="1">
    <location>
        <begin position="142"/>
        <end position="155"/>
    </location>
</feature>
<dbReference type="Proteomes" id="UP001365128">
    <property type="component" value="Unassembled WGS sequence"/>
</dbReference>
<gene>
    <name evidence="2" type="ORF">IWX46DRAFT_579356</name>
</gene>
<evidence type="ECO:0000313" key="2">
    <source>
        <dbReference type="EMBL" id="KAK7550005.1"/>
    </source>
</evidence>
<reference evidence="2 3" key="1">
    <citation type="submission" date="2024-04" db="EMBL/GenBank/DDBJ databases">
        <title>Phyllosticta paracitricarpa is synonymous to the EU quarantine fungus P. citricarpa based on phylogenomic analyses.</title>
        <authorList>
            <consortium name="Lawrence Berkeley National Laboratory"/>
            <person name="Van Ingen-Buijs V.A."/>
            <person name="Van Westerhoven A.C."/>
            <person name="Haridas S."/>
            <person name="Skiadas P."/>
            <person name="Martin F."/>
            <person name="Groenewald J.Z."/>
            <person name="Crous P.W."/>
            <person name="Seidl M.F."/>
        </authorList>
    </citation>
    <scope>NUCLEOTIDE SEQUENCE [LARGE SCALE GENOMIC DNA]</scope>
    <source>
        <strain evidence="2 3">CBS 122670</strain>
    </source>
</reference>
<feature type="compositionally biased region" description="Basic and acidic residues" evidence="1">
    <location>
        <begin position="157"/>
        <end position="167"/>
    </location>
</feature>
<feature type="region of interest" description="Disordered" evidence="1">
    <location>
        <begin position="142"/>
        <end position="176"/>
    </location>
</feature>
<proteinExistence type="predicted"/>
<organism evidence="2 3">
    <name type="scientific">Phyllosticta citricarpa</name>
    <dbReference type="NCBI Taxonomy" id="55181"/>
    <lineage>
        <taxon>Eukaryota</taxon>
        <taxon>Fungi</taxon>
        <taxon>Dikarya</taxon>
        <taxon>Ascomycota</taxon>
        <taxon>Pezizomycotina</taxon>
        <taxon>Dothideomycetes</taxon>
        <taxon>Dothideomycetes incertae sedis</taxon>
        <taxon>Botryosphaeriales</taxon>
        <taxon>Phyllostictaceae</taxon>
        <taxon>Phyllosticta</taxon>
    </lineage>
</organism>
<evidence type="ECO:0000256" key="1">
    <source>
        <dbReference type="SAM" id="MobiDB-lite"/>
    </source>
</evidence>
<accession>A0ABR1MJX0</accession>
<feature type="region of interest" description="Disordered" evidence="1">
    <location>
        <begin position="195"/>
        <end position="222"/>
    </location>
</feature>